<reference evidence="12 13" key="1">
    <citation type="submission" date="2018-10" db="EMBL/GenBank/DDBJ databases">
        <title>Complete genome sequence of Malassezia restricta CBS 7877.</title>
        <authorList>
            <person name="Morand S.C."/>
            <person name="Bertignac M."/>
            <person name="Iltis A."/>
            <person name="Kolder I."/>
            <person name="Pirovano W."/>
            <person name="Jourdain R."/>
            <person name="Clavaud C."/>
        </authorList>
    </citation>
    <scope>NUCLEOTIDE SEQUENCE [LARGE SCALE GENOMIC DNA]</scope>
    <source>
        <strain evidence="12 13">CBS 7877</strain>
    </source>
</reference>
<dbReference type="Proteomes" id="UP000269793">
    <property type="component" value="Chromosome IV"/>
</dbReference>
<evidence type="ECO:0000256" key="9">
    <source>
        <dbReference type="SAM" id="MobiDB-lite"/>
    </source>
</evidence>
<evidence type="ECO:0000256" key="7">
    <source>
        <dbReference type="ARBA" id="ARBA00037565"/>
    </source>
</evidence>
<feature type="signal peptide" evidence="11">
    <location>
        <begin position="1"/>
        <end position="20"/>
    </location>
</feature>
<evidence type="ECO:0000256" key="10">
    <source>
        <dbReference type="SAM" id="Phobius"/>
    </source>
</evidence>
<keyword evidence="3 11" id="KW-0732">Signal</keyword>
<keyword evidence="4" id="KW-0256">Endoplasmic reticulum</keyword>
<dbReference type="AlphaFoldDB" id="A0A3G2S566"/>
<dbReference type="Pfam" id="PF03896">
    <property type="entry name" value="TRAP_alpha"/>
    <property type="match status" value="1"/>
</dbReference>
<dbReference type="OrthoDB" id="1926781at2759"/>
<evidence type="ECO:0000256" key="3">
    <source>
        <dbReference type="ARBA" id="ARBA00022729"/>
    </source>
</evidence>
<evidence type="ECO:0000256" key="1">
    <source>
        <dbReference type="ARBA" id="ARBA00004115"/>
    </source>
</evidence>
<dbReference type="PANTHER" id="PTHR12924:SF0">
    <property type="entry name" value="TRANSLOCON-ASSOCIATED PROTEIN SUBUNIT ALPHA"/>
    <property type="match status" value="1"/>
</dbReference>
<name>A0A3G2S566_MALR7</name>
<comment type="subcellular location">
    <subcellularLocation>
        <location evidence="1">Endoplasmic reticulum membrane</location>
        <topology evidence="1">Single-pass type I membrane protein</topology>
    </subcellularLocation>
</comment>
<keyword evidence="5 10" id="KW-1133">Transmembrane helix</keyword>
<evidence type="ECO:0000256" key="8">
    <source>
        <dbReference type="ARBA" id="ARBA00038311"/>
    </source>
</evidence>
<feature type="chain" id="PRO_5018168199" description="Translocon-associated protein subunit alpha" evidence="11">
    <location>
        <begin position="21"/>
        <end position="244"/>
    </location>
</feature>
<feature type="transmembrane region" description="Helical" evidence="10">
    <location>
        <begin position="166"/>
        <end position="185"/>
    </location>
</feature>
<dbReference type="EMBL" id="CP033151">
    <property type="protein sequence ID" value="AYO43194.1"/>
    <property type="molecule type" value="Genomic_DNA"/>
</dbReference>
<evidence type="ECO:0000313" key="13">
    <source>
        <dbReference type="Proteomes" id="UP000269793"/>
    </source>
</evidence>
<dbReference type="InterPro" id="IPR005595">
    <property type="entry name" value="TRAP_alpha"/>
</dbReference>
<feature type="compositionally biased region" description="Basic residues" evidence="9">
    <location>
        <begin position="235"/>
        <end position="244"/>
    </location>
</feature>
<protein>
    <recommendedName>
        <fullName evidence="14">Translocon-associated protein subunit alpha</fullName>
    </recommendedName>
</protein>
<evidence type="ECO:0000256" key="4">
    <source>
        <dbReference type="ARBA" id="ARBA00022824"/>
    </source>
</evidence>
<gene>
    <name evidence="12" type="ORF">DNF11_2244</name>
</gene>
<organism evidence="12 13">
    <name type="scientific">Malassezia restricta (strain ATCC 96810 / NBRC 103918 / CBS 7877)</name>
    <name type="common">Seborrheic dermatitis infection agent</name>
    <dbReference type="NCBI Taxonomy" id="425264"/>
    <lineage>
        <taxon>Eukaryota</taxon>
        <taxon>Fungi</taxon>
        <taxon>Dikarya</taxon>
        <taxon>Basidiomycota</taxon>
        <taxon>Ustilaginomycotina</taxon>
        <taxon>Malasseziomycetes</taxon>
        <taxon>Malasseziales</taxon>
        <taxon>Malasseziaceae</taxon>
        <taxon>Malassezia</taxon>
    </lineage>
</organism>
<evidence type="ECO:0008006" key="14">
    <source>
        <dbReference type="Google" id="ProtNLM"/>
    </source>
</evidence>
<dbReference type="PANTHER" id="PTHR12924">
    <property type="entry name" value="TRANSLOCON-ASSOCIATED PROTEIN, ALPHA SUBUNIT"/>
    <property type="match status" value="1"/>
</dbReference>
<feature type="region of interest" description="Disordered" evidence="9">
    <location>
        <begin position="198"/>
        <end position="244"/>
    </location>
</feature>
<keyword evidence="13" id="KW-1185">Reference proteome</keyword>
<evidence type="ECO:0000256" key="5">
    <source>
        <dbReference type="ARBA" id="ARBA00022989"/>
    </source>
</evidence>
<evidence type="ECO:0000313" key="12">
    <source>
        <dbReference type="EMBL" id="AYO43194.1"/>
    </source>
</evidence>
<evidence type="ECO:0000256" key="6">
    <source>
        <dbReference type="ARBA" id="ARBA00023136"/>
    </source>
</evidence>
<evidence type="ECO:0000256" key="11">
    <source>
        <dbReference type="SAM" id="SignalP"/>
    </source>
</evidence>
<keyword evidence="2 10" id="KW-0812">Transmembrane</keyword>
<proteinExistence type="inferred from homology"/>
<accession>A0A3G2S566</accession>
<comment type="function">
    <text evidence="7">Is probably involved in a pathway contributing to genomic integrity.</text>
</comment>
<dbReference type="VEuPathDB" id="FungiDB:DNF11_2244"/>
<comment type="similarity">
    <text evidence="8">Belongs to the IRC22 family.</text>
</comment>
<evidence type="ECO:0000256" key="2">
    <source>
        <dbReference type="ARBA" id="ARBA00022692"/>
    </source>
</evidence>
<dbReference type="GO" id="GO:0005789">
    <property type="term" value="C:endoplasmic reticulum membrane"/>
    <property type="evidence" value="ECO:0007669"/>
    <property type="project" value="UniProtKB-SubCell"/>
</dbReference>
<keyword evidence="6 10" id="KW-0472">Membrane</keyword>
<sequence>MHCILVLLSFFLGLLALVRAEAHEEAPELNVITTFPNNPFNIVKNGQSTRVVFTFTQPRGVERAIAVNSLTGAFLDPARKDGERKRIMRNMTNRILHDDPLVQFTNGKPLQLPYDIHSEFKPQKLDIELRATVTDKSSLNKYNVLLYRGSVTVEEPPQSLWDLELLSVYLFLAGLVGAVAYYVYVSYIQPALRANISTSSSKRKDKTPAPVANKDGKTYDESWIPEEAISQQQRPRARKNRSRK</sequence>